<dbReference type="OrthoDB" id="123220at2759"/>
<dbReference type="AlphaFoldDB" id="A0A225VX84"/>
<dbReference type="SUPFAM" id="SSF56672">
    <property type="entry name" value="DNA/RNA polymerases"/>
    <property type="match status" value="1"/>
</dbReference>
<reference evidence="3" key="1">
    <citation type="submission" date="2017-03" db="EMBL/GenBank/DDBJ databases">
        <title>Phytopthora megakarya and P. palmivora, two closely related causual agents of cacao black pod achieved similar genome size and gene model numbers by different mechanisms.</title>
        <authorList>
            <person name="Ali S."/>
            <person name="Shao J."/>
            <person name="Larry D.J."/>
            <person name="Kronmiller B."/>
            <person name="Shen D."/>
            <person name="Strem M.D."/>
            <person name="Melnick R.L."/>
            <person name="Guiltinan M.J."/>
            <person name="Tyler B.M."/>
            <person name="Meinhardt L.W."/>
            <person name="Bailey B.A."/>
        </authorList>
    </citation>
    <scope>NUCLEOTIDE SEQUENCE [LARGE SCALE GENOMIC DNA]</scope>
    <source>
        <strain evidence="3">zdho120</strain>
    </source>
</reference>
<evidence type="ECO:0000313" key="3">
    <source>
        <dbReference type="Proteomes" id="UP000198211"/>
    </source>
</evidence>
<dbReference type="Pfam" id="PF17919">
    <property type="entry name" value="RT_RNaseH_2"/>
    <property type="match status" value="1"/>
</dbReference>
<gene>
    <name evidence="2" type="ORF">PHMEG_00017147</name>
</gene>
<feature type="domain" description="Reverse transcriptase/retrotransposon-derived protein RNase H-like" evidence="1">
    <location>
        <begin position="40"/>
        <end position="93"/>
    </location>
</feature>
<name>A0A225VX84_9STRA</name>
<dbReference type="InterPro" id="IPR041577">
    <property type="entry name" value="RT_RNaseH_2"/>
</dbReference>
<dbReference type="PANTHER" id="PTHR34072">
    <property type="entry name" value="ENZYMATIC POLYPROTEIN-RELATED"/>
    <property type="match status" value="1"/>
</dbReference>
<dbReference type="EMBL" id="NBNE01002574">
    <property type="protein sequence ID" value="OWZ10056.1"/>
    <property type="molecule type" value="Genomic_DNA"/>
</dbReference>
<dbReference type="Proteomes" id="UP000198211">
    <property type="component" value="Unassembled WGS sequence"/>
</dbReference>
<accession>A0A225VX84</accession>
<keyword evidence="3" id="KW-1185">Reference proteome</keyword>
<sequence>MRTALPAFNKLTAPLVNLMEKTYERVGGRKNFKREQLSWWSDDEAACVQRCKYALQNVLLLAHPDPEKLLTVYTDASDEHWGTVITQIAQSHATPPVSEQEHEPFMITKVGYNTYAMVETFRRADYLLHRLDGIALFTDHRNLCYIVDPHSVSSSVPKYRTDKLHRWALLLMRYQYEIHDIAGDENVWTDLLSRLSSSFKTICAIWQVPLPLSTHLDDGFVGPTQQEIAAVQNAAAAPTDHSRIWIPDDVTDLQVCVRFGISGHRGAAVTSQKIGEIFVWAEVKKGIDYFVKRSLHCSSTVGGPPLPRVLGETMYADWPNELLH</sequence>
<protein>
    <recommendedName>
        <fullName evidence="1">Reverse transcriptase/retrotransposon-derived protein RNase H-like domain-containing protein</fullName>
    </recommendedName>
</protein>
<organism evidence="2 3">
    <name type="scientific">Phytophthora megakarya</name>
    <dbReference type="NCBI Taxonomy" id="4795"/>
    <lineage>
        <taxon>Eukaryota</taxon>
        <taxon>Sar</taxon>
        <taxon>Stramenopiles</taxon>
        <taxon>Oomycota</taxon>
        <taxon>Peronosporomycetes</taxon>
        <taxon>Peronosporales</taxon>
        <taxon>Peronosporaceae</taxon>
        <taxon>Phytophthora</taxon>
    </lineage>
</organism>
<dbReference type="PANTHER" id="PTHR34072:SF56">
    <property type="entry name" value="REVERSE TRANSCRIPTASE_RETROTRANSPOSON-DERIVED PROTEIN RNASE H-LIKE DOMAIN-CONTAINING PROTEIN"/>
    <property type="match status" value="1"/>
</dbReference>
<evidence type="ECO:0000313" key="2">
    <source>
        <dbReference type="EMBL" id="OWZ10056.1"/>
    </source>
</evidence>
<dbReference type="InterPro" id="IPR043502">
    <property type="entry name" value="DNA/RNA_pol_sf"/>
</dbReference>
<comment type="caution">
    <text evidence="2">The sequence shown here is derived from an EMBL/GenBank/DDBJ whole genome shotgun (WGS) entry which is preliminary data.</text>
</comment>
<evidence type="ECO:0000259" key="1">
    <source>
        <dbReference type="Pfam" id="PF17919"/>
    </source>
</evidence>
<proteinExistence type="predicted"/>